<dbReference type="GO" id="GO:0016042">
    <property type="term" value="P:lipid catabolic process"/>
    <property type="evidence" value="ECO:0007669"/>
    <property type="project" value="UniProtKB-KW"/>
</dbReference>
<evidence type="ECO:0000259" key="4">
    <source>
        <dbReference type="Pfam" id="PF00561"/>
    </source>
</evidence>
<dbReference type="PANTHER" id="PTHR11005">
    <property type="entry name" value="LYSOSOMAL ACID LIPASE-RELATED"/>
    <property type="match status" value="1"/>
</dbReference>
<sequence>MATRWRTRPRPPTSFLALFFFFFFILASSSSTLAPGVRRVGGHRAGGCSSSSSRGPAAVHDQEAGLCASVVIPYGYKCEEFDVVTEDGYILSMQRIPGSRHGGGGGGPRAGRQGQGMQPVLLQHGVLMMFLGAGWRRNVLGYTALALMHGHIYINVMYVKDGMTWLMSSPEESLAYVLADRGFDVWIANTRGTRWSRRHETLDPSSPAFWNWSWDELAKYDLPATVDFVYQKTGKKLDYVGHSMGTLIALASFSEGRLVDKLRAAALLSPVAYLSHITTPLGILAARAFVDKMYTWLGIAEFDPMGSAARYLLKVACQDPNVNCYDLMTSFTVKIYLISWVVHTRPKHIYLSSKGKNYCLNESTVEFFLKYEPQSTSTRNMVHLAQTFRDGPVLAKFDHGSREANMKAYGKESPPRYNMSAIPGDLPLFLSHGGQDALADVRDVELLLSDLELHGPGKLAAQFVRNFAHADFVMGVCARAIVYGELITFFDRQNQ</sequence>
<dbReference type="InterPro" id="IPR029058">
    <property type="entry name" value="AB_hydrolase_fold"/>
</dbReference>
<feature type="domain" description="AB hydrolase-1" evidence="4">
    <location>
        <begin position="171"/>
        <end position="277"/>
    </location>
</feature>
<keyword evidence="7" id="KW-1185">Reference proteome</keyword>
<dbReference type="SUPFAM" id="SSF53474">
    <property type="entry name" value="alpha/beta-Hydrolases"/>
    <property type="match status" value="1"/>
</dbReference>
<dbReference type="EMBL" id="NMUH01000476">
    <property type="protein sequence ID" value="MQL79819.1"/>
    <property type="molecule type" value="Genomic_DNA"/>
</dbReference>
<proteinExistence type="predicted"/>
<protein>
    <recommendedName>
        <fullName evidence="8">Triacylglycerol lipase 2</fullName>
    </recommendedName>
</protein>
<dbReference type="AlphaFoldDB" id="A0A843UIK7"/>
<feature type="chain" id="PRO_5032434419" description="Triacylglycerol lipase 2" evidence="3">
    <location>
        <begin position="30"/>
        <end position="495"/>
    </location>
</feature>
<dbReference type="Pfam" id="PF00561">
    <property type="entry name" value="Abhydrolase_1"/>
    <property type="match status" value="1"/>
</dbReference>
<evidence type="ECO:0008006" key="8">
    <source>
        <dbReference type="Google" id="ProtNLM"/>
    </source>
</evidence>
<evidence type="ECO:0000313" key="6">
    <source>
        <dbReference type="EMBL" id="MQL79819.1"/>
    </source>
</evidence>
<dbReference type="InterPro" id="IPR000073">
    <property type="entry name" value="AB_hydrolase_1"/>
</dbReference>
<evidence type="ECO:0000256" key="2">
    <source>
        <dbReference type="ARBA" id="ARBA00023098"/>
    </source>
</evidence>
<dbReference type="Proteomes" id="UP000652761">
    <property type="component" value="Unassembled WGS sequence"/>
</dbReference>
<organism evidence="6 7">
    <name type="scientific">Colocasia esculenta</name>
    <name type="common">Wild taro</name>
    <name type="synonym">Arum esculentum</name>
    <dbReference type="NCBI Taxonomy" id="4460"/>
    <lineage>
        <taxon>Eukaryota</taxon>
        <taxon>Viridiplantae</taxon>
        <taxon>Streptophyta</taxon>
        <taxon>Embryophyta</taxon>
        <taxon>Tracheophyta</taxon>
        <taxon>Spermatophyta</taxon>
        <taxon>Magnoliopsida</taxon>
        <taxon>Liliopsida</taxon>
        <taxon>Araceae</taxon>
        <taxon>Aroideae</taxon>
        <taxon>Colocasieae</taxon>
        <taxon>Colocasia</taxon>
    </lineage>
</organism>
<reference evidence="6" key="1">
    <citation type="submission" date="2017-07" db="EMBL/GenBank/DDBJ databases">
        <title>Taro Niue Genome Assembly and Annotation.</title>
        <authorList>
            <person name="Atibalentja N."/>
            <person name="Keating K."/>
            <person name="Fields C.J."/>
        </authorList>
    </citation>
    <scope>NUCLEOTIDE SEQUENCE</scope>
    <source>
        <strain evidence="6">Niue_2</strain>
        <tissue evidence="6">Leaf</tissue>
    </source>
</reference>
<comment type="caution">
    <text evidence="6">The sequence shown here is derived from an EMBL/GenBank/DDBJ whole genome shotgun (WGS) entry which is preliminary data.</text>
</comment>
<dbReference type="Gene3D" id="3.40.50.1820">
    <property type="entry name" value="alpha/beta hydrolase"/>
    <property type="match status" value="1"/>
</dbReference>
<accession>A0A843UIK7</accession>
<gene>
    <name evidence="6" type="ORF">Taro_012232</name>
</gene>
<keyword evidence="1" id="KW-0442">Lipid degradation</keyword>
<evidence type="ECO:0000313" key="7">
    <source>
        <dbReference type="Proteomes" id="UP000652761"/>
    </source>
</evidence>
<dbReference type="Pfam" id="PF04083">
    <property type="entry name" value="Abhydro_lipase"/>
    <property type="match status" value="1"/>
</dbReference>
<feature type="signal peptide" evidence="3">
    <location>
        <begin position="1"/>
        <end position="29"/>
    </location>
</feature>
<feature type="domain" description="Partial AB-hydrolase lipase" evidence="5">
    <location>
        <begin position="70"/>
        <end position="128"/>
    </location>
</feature>
<evidence type="ECO:0000259" key="5">
    <source>
        <dbReference type="Pfam" id="PF04083"/>
    </source>
</evidence>
<evidence type="ECO:0000256" key="3">
    <source>
        <dbReference type="SAM" id="SignalP"/>
    </source>
</evidence>
<dbReference type="OrthoDB" id="9974421at2759"/>
<evidence type="ECO:0000256" key="1">
    <source>
        <dbReference type="ARBA" id="ARBA00022963"/>
    </source>
</evidence>
<name>A0A843UIK7_COLES</name>
<dbReference type="InterPro" id="IPR006693">
    <property type="entry name" value="AB_hydrolase_lipase"/>
</dbReference>
<keyword evidence="3" id="KW-0732">Signal</keyword>
<keyword evidence="2" id="KW-0443">Lipid metabolism</keyword>